<dbReference type="Pfam" id="PF01850">
    <property type="entry name" value="PIN"/>
    <property type="match status" value="1"/>
</dbReference>
<name>A0A2H0BW20_9BACT</name>
<reference evidence="2 3" key="1">
    <citation type="submission" date="2017-09" db="EMBL/GenBank/DDBJ databases">
        <title>Depth-based differentiation of microbial function through sediment-hosted aquifers and enrichment of novel symbionts in the deep terrestrial subsurface.</title>
        <authorList>
            <person name="Probst A.J."/>
            <person name="Ladd B."/>
            <person name="Jarett J.K."/>
            <person name="Geller-Mcgrath D.E."/>
            <person name="Sieber C.M."/>
            <person name="Emerson J.B."/>
            <person name="Anantharaman K."/>
            <person name="Thomas B.C."/>
            <person name="Malmstrom R."/>
            <person name="Stieglmeier M."/>
            <person name="Klingl A."/>
            <person name="Woyke T."/>
            <person name="Ryan C.M."/>
            <person name="Banfield J.F."/>
        </authorList>
    </citation>
    <scope>NUCLEOTIDE SEQUENCE [LARGE SCALE GENOMIC DNA]</scope>
    <source>
        <strain evidence="2">CG22_combo_CG10-13_8_21_14_all_38_20</strain>
    </source>
</reference>
<evidence type="ECO:0000259" key="1">
    <source>
        <dbReference type="Pfam" id="PF01850"/>
    </source>
</evidence>
<proteinExistence type="predicted"/>
<sequence length="150" mass="17179">MGLNQFKNRLVQAKVCGVDSMIFIYLFEQNPRYYSWVKTLFDLTEQGKIQLVTSVITPIEILSTPGLTDKPSQIKLYLEFFKQMNNLTVADISWETVELSSSLRRKHGLRTPDAIQFATAQVHSAPLFLTNDKHFSKLESNKILLLNSLL</sequence>
<dbReference type="AlphaFoldDB" id="A0A2H0BW20"/>
<dbReference type="Proteomes" id="UP000231246">
    <property type="component" value="Unassembled WGS sequence"/>
</dbReference>
<comment type="caution">
    <text evidence="2">The sequence shown here is derived from an EMBL/GenBank/DDBJ whole genome shotgun (WGS) entry which is preliminary data.</text>
</comment>
<organism evidence="2 3">
    <name type="scientific">Candidatus Roizmanbacteria bacterium CG22_combo_CG10-13_8_21_14_all_38_20</name>
    <dbReference type="NCBI Taxonomy" id="1974862"/>
    <lineage>
        <taxon>Bacteria</taxon>
        <taxon>Candidatus Roizmaniibacteriota</taxon>
    </lineage>
</organism>
<evidence type="ECO:0000313" key="3">
    <source>
        <dbReference type="Proteomes" id="UP000231246"/>
    </source>
</evidence>
<dbReference type="InterPro" id="IPR029060">
    <property type="entry name" value="PIN-like_dom_sf"/>
</dbReference>
<feature type="domain" description="PIN" evidence="1">
    <location>
        <begin position="18"/>
        <end position="138"/>
    </location>
</feature>
<protein>
    <recommendedName>
        <fullName evidence="1">PIN domain-containing protein</fullName>
    </recommendedName>
</protein>
<dbReference type="EMBL" id="PCTA01000033">
    <property type="protein sequence ID" value="PIP61168.1"/>
    <property type="molecule type" value="Genomic_DNA"/>
</dbReference>
<dbReference type="SUPFAM" id="SSF88723">
    <property type="entry name" value="PIN domain-like"/>
    <property type="match status" value="1"/>
</dbReference>
<gene>
    <name evidence="2" type="ORF">COW99_05235</name>
</gene>
<evidence type="ECO:0000313" key="2">
    <source>
        <dbReference type="EMBL" id="PIP61168.1"/>
    </source>
</evidence>
<dbReference type="InterPro" id="IPR002716">
    <property type="entry name" value="PIN_dom"/>
</dbReference>
<dbReference type="Gene3D" id="3.40.50.1010">
    <property type="entry name" value="5'-nuclease"/>
    <property type="match status" value="1"/>
</dbReference>
<accession>A0A2H0BW20</accession>